<gene>
    <name evidence="1" type="ORF">R5W23_004038</name>
</gene>
<dbReference type="Proteomes" id="UP001272242">
    <property type="component" value="Unassembled WGS sequence"/>
</dbReference>
<evidence type="ECO:0008006" key="3">
    <source>
        <dbReference type="Google" id="ProtNLM"/>
    </source>
</evidence>
<evidence type="ECO:0000313" key="1">
    <source>
        <dbReference type="EMBL" id="MDY3562572.1"/>
    </source>
</evidence>
<proteinExistence type="predicted"/>
<accession>A0ABU5F725</accession>
<comment type="caution">
    <text evidence="1">The sequence shown here is derived from an EMBL/GenBank/DDBJ whole genome shotgun (WGS) entry which is preliminary data.</text>
</comment>
<protein>
    <recommendedName>
        <fullName evidence="3">DUF4440 domain-containing protein</fullName>
    </recommendedName>
</protein>
<sequence length="164" mass="18773">MGVLAEYLRAEAEQLKKEKLRRGEILQEWLDALNDLYRQLQEWLTVCDPENLIDRTIEKIPGEELAFGDYQVPVLKLALVDRIVRFLPMARFVAATIRLPGQATPVRAQGGVQLRGLGMRTCYLFRAPGGKWFIQKEFEPLNVNGNDVVPLDAERFEAVVRESF</sequence>
<organism evidence="1 2">
    <name type="scientific">Gemmata algarum</name>
    <dbReference type="NCBI Taxonomy" id="2975278"/>
    <lineage>
        <taxon>Bacteria</taxon>
        <taxon>Pseudomonadati</taxon>
        <taxon>Planctomycetota</taxon>
        <taxon>Planctomycetia</taxon>
        <taxon>Gemmatales</taxon>
        <taxon>Gemmataceae</taxon>
        <taxon>Gemmata</taxon>
    </lineage>
</organism>
<name>A0ABU5F725_9BACT</name>
<dbReference type="EMBL" id="JAXBLV010000217">
    <property type="protein sequence ID" value="MDY3562572.1"/>
    <property type="molecule type" value="Genomic_DNA"/>
</dbReference>
<reference evidence="2" key="1">
    <citation type="journal article" date="2023" name="Mar. Drugs">
        <title>Gemmata algarum, a Novel Planctomycete Isolated from an Algal Mat, Displays Antimicrobial Activity.</title>
        <authorList>
            <person name="Kumar G."/>
            <person name="Kallscheuer N."/>
            <person name="Kashif M."/>
            <person name="Ahamad S."/>
            <person name="Jagadeeshwari U."/>
            <person name="Pannikurungottu S."/>
            <person name="Haufschild T."/>
            <person name="Kabuu M."/>
            <person name="Sasikala C."/>
            <person name="Jogler C."/>
            <person name="Ramana C."/>
        </authorList>
    </citation>
    <scope>NUCLEOTIDE SEQUENCE [LARGE SCALE GENOMIC DNA]</scope>
    <source>
        <strain evidence="2">JC673</strain>
    </source>
</reference>
<keyword evidence="2" id="KW-1185">Reference proteome</keyword>
<evidence type="ECO:0000313" key="2">
    <source>
        <dbReference type="Proteomes" id="UP001272242"/>
    </source>
</evidence>
<dbReference type="RefSeq" id="WP_320688885.1">
    <property type="nucleotide sequence ID" value="NZ_JAXBLV010000217.1"/>
</dbReference>